<name>A0A5C8JL35_9BACT</name>
<keyword evidence="2" id="KW-1185">Reference proteome</keyword>
<reference evidence="1 2" key="1">
    <citation type="submission" date="2019-08" db="EMBL/GenBank/DDBJ databases">
        <authorList>
            <person name="Shi S."/>
        </authorList>
    </citation>
    <scope>NUCLEOTIDE SEQUENCE [LARGE SCALE GENOMIC DNA]</scope>
    <source>
        <strain evidence="1 2">GY10130</strain>
    </source>
</reference>
<dbReference type="InterPro" id="IPR012675">
    <property type="entry name" value="Beta-grasp_dom_sf"/>
</dbReference>
<dbReference type="Gene3D" id="3.10.20.30">
    <property type="match status" value="1"/>
</dbReference>
<accession>A0A5C8JL35</accession>
<dbReference type="InterPro" id="IPR016155">
    <property type="entry name" value="Mopterin_synth/thiamin_S_b"/>
</dbReference>
<evidence type="ECO:0000313" key="1">
    <source>
        <dbReference type="EMBL" id="TXK37394.1"/>
    </source>
</evidence>
<dbReference type="Proteomes" id="UP000321926">
    <property type="component" value="Unassembled WGS sequence"/>
</dbReference>
<comment type="caution">
    <text evidence="1">The sequence shown here is derived from an EMBL/GenBank/DDBJ whole genome shotgun (WGS) entry which is preliminary data.</text>
</comment>
<dbReference type="AlphaFoldDB" id="A0A5C8JL35"/>
<dbReference type="SUPFAM" id="SSF54285">
    <property type="entry name" value="MoaD/ThiS"/>
    <property type="match status" value="1"/>
</dbReference>
<dbReference type="NCBIfam" id="TIGR01683">
    <property type="entry name" value="thiS"/>
    <property type="match status" value="1"/>
</dbReference>
<dbReference type="CDD" id="cd00565">
    <property type="entry name" value="Ubl_ThiS"/>
    <property type="match status" value="1"/>
</dbReference>
<dbReference type="PANTHER" id="PTHR34472:SF1">
    <property type="entry name" value="SULFUR CARRIER PROTEIN THIS"/>
    <property type="match status" value="1"/>
</dbReference>
<organism evidence="1 2">
    <name type="scientific">Pontibacter qinzhouensis</name>
    <dbReference type="NCBI Taxonomy" id="2603253"/>
    <lineage>
        <taxon>Bacteria</taxon>
        <taxon>Pseudomonadati</taxon>
        <taxon>Bacteroidota</taxon>
        <taxon>Cytophagia</taxon>
        <taxon>Cytophagales</taxon>
        <taxon>Hymenobacteraceae</taxon>
        <taxon>Pontibacter</taxon>
    </lineage>
</organism>
<proteinExistence type="predicted"/>
<dbReference type="InterPro" id="IPR010035">
    <property type="entry name" value="Thi_S"/>
</dbReference>
<sequence>MLPASYPEQIMKIFINNQPEELQLPQTVSVVLDLLQLPHTRGIAIAVNNQIVPKIQWDAHQLQENDKLTVIKATQGG</sequence>
<dbReference type="InterPro" id="IPR003749">
    <property type="entry name" value="ThiS/MoaD-like"/>
</dbReference>
<protein>
    <submittedName>
        <fullName evidence="1">Sulfur carrier protein ThiS</fullName>
    </submittedName>
</protein>
<dbReference type="Pfam" id="PF02597">
    <property type="entry name" value="ThiS"/>
    <property type="match status" value="1"/>
</dbReference>
<dbReference type="PANTHER" id="PTHR34472">
    <property type="entry name" value="SULFUR CARRIER PROTEIN THIS"/>
    <property type="match status" value="1"/>
</dbReference>
<evidence type="ECO:0000313" key="2">
    <source>
        <dbReference type="Proteomes" id="UP000321926"/>
    </source>
</evidence>
<dbReference type="EMBL" id="VRTY01000061">
    <property type="protein sequence ID" value="TXK37394.1"/>
    <property type="molecule type" value="Genomic_DNA"/>
</dbReference>
<gene>
    <name evidence="1" type="primary">thiS</name>
    <name evidence="1" type="ORF">FVR03_15400</name>
</gene>
<dbReference type="OrthoDB" id="1525151at2"/>